<organism evidence="1 2">
    <name type="scientific">Pisolithus microcarpus 441</name>
    <dbReference type="NCBI Taxonomy" id="765257"/>
    <lineage>
        <taxon>Eukaryota</taxon>
        <taxon>Fungi</taxon>
        <taxon>Dikarya</taxon>
        <taxon>Basidiomycota</taxon>
        <taxon>Agaricomycotina</taxon>
        <taxon>Agaricomycetes</taxon>
        <taxon>Agaricomycetidae</taxon>
        <taxon>Boletales</taxon>
        <taxon>Sclerodermatineae</taxon>
        <taxon>Pisolithaceae</taxon>
        <taxon>Pisolithus</taxon>
    </lineage>
</organism>
<evidence type="ECO:0000313" key="2">
    <source>
        <dbReference type="Proteomes" id="UP000054018"/>
    </source>
</evidence>
<accession>A0A0C9Y8R8</accession>
<dbReference type="HOGENOM" id="CLU_3129900_0_0_1"/>
<sequence length="50" mass="5459">MSTILRDRYLYRHCMGEGEEIVTVCGQIRQSTAGPCLLCGLIIANTDGLS</sequence>
<reference evidence="1 2" key="1">
    <citation type="submission" date="2014-04" db="EMBL/GenBank/DDBJ databases">
        <authorList>
            <consortium name="DOE Joint Genome Institute"/>
            <person name="Kuo A."/>
            <person name="Kohler A."/>
            <person name="Costa M.D."/>
            <person name="Nagy L.G."/>
            <person name="Floudas D."/>
            <person name="Copeland A."/>
            <person name="Barry K.W."/>
            <person name="Cichocki N."/>
            <person name="Veneault-Fourrey C."/>
            <person name="LaButti K."/>
            <person name="Lindquist E.A."/>
            <person name="Lipzen A."/>
            <person name="Lundell T."/>
            <person name="Morin E."/>
            <person name="Murat C."/>
            <person name="Sun H."/>
            <person name="Tunlid A."/>
            <person name="Henrissat B."/>
            <person name="Grigoriev I.V."/>
            <person name="Hibbett D.S."/>
            <person name="Martin F."/>
            <person name="Nordberg H.P."/>
            <person name="Cantor M.N."/>
            <person name="Hua S.X."/>
        </authorList>
    </citation>
    <scope>NUCLEOTIDE SEQUENCE [LARGE SCALE GENOMIC DNA]</scope>
    <source>
        <strain evidence="1 2">441</strain>
    </source>
</reference>
<reference evidence="2" key="2">
    <citation type="submission" date="2015-01" db="EMBL/GenBank/DDBJ databases">
        <title>Evolutionary Origins and Diversification of the Mycorrhizal Mutualists.</title>
        <authorList>
            <consortium name="DOE Joint Genome Institute"/>
            <consortium name="Mycorrhizal Genomics Consortium"/>
            <person name="Kohler A."/>
            <person name="Kuo A."/>
            <person name="Nagy L.G."/>
            <person name="Floudas D."/>
            <person name="Copeland A."/>
            <person name="Barry K.W."/>
            <person name="Cichocki N."/>
            <person name="Veneault-Fourrey C."/>
            <person name="LaButti K."/>
            <person name="Lindquist E.A."/>
            <person name="Lipzen A."/>
            <person name="Lundell T."/>
            <person name="Morin E."/>
            <person name="Murat C."/>
            <person name="Riley R."/>
            <person name="Ohm R."/>
            <person name="Sun H."/>
            <person name="Tunlid A."/>
            <person name="Henrissat B."/>
            <person name="Grigoriev I.V."/>
            <person name="Hibbett D.S."/>
            <person name="Martin F."/>
        </authorList>
    </citation>
    <scope>NUCLEOTIDE SEQUENCE [LARGE SCALE GENOMIC DNA]</scope>
    <source>
        <strain evidence="2">441</strain>
    </source>
</reference>
<feature type="non-terminal residue" evidence="1">
    <location>
        <position position="50"/>
    </location>
</feature>
<name>A0A0C9Y8R8_9AGAM</name>
<gene>
    <name evidence="1" type="ORF">PISMIDRAFT_681747</name>
</gene>
<dbReference type="Proteomes" id="UP000054018">
    <property type="component" value="Unassembled WGS sequence"/>
</dbReference>
<dbReference type="EMBL" id="KN833756">
    <property type="protein sequence ID" value="KIK21035.1"/>
    <property type="molecule type" value="Genomic_DNA"/>
</dbReference>
<protein>
    <submittedName>
        <fullName evidence="1">Uncharacterized protein</fullName>
    </submittedName>
</protein>
<dbReference type="AlphaFoldDB" id="A0A0C9Y8R8"/>
<keyword evidence="2" id="KW-1185">Reference proteome</keyword>
<evidence type="ECO:0000313" key="1">
    <source>
        <dbReference type="EMBL" id="KIK21035.1"/>
    </source>
</evidence>
<proteinExistence type="predicted"/>